<dbReference type="InterPro" id="IPR025159">
    <property type="entry name" value="AbiEi_N"/>
</dbReference>
<proteinExistence type="predicted"/>
<gene>
    <name evidence="2" type="ORF">HDA32_004440</name>
</gene>
<evidence type="ECO:0000313" key="3">
    <source>
        <dbReference type="Proteomes" id="UP000589036"/>
    </source>
</evidence>
<evidence type="ECO:0000313" key="2">
    <source>
        <dbReference type="EMBL" id="NYE49320.1"/>
    </source>
</evidence>
<dbReference type="Pfam" id="PF13338">
    <property type="entry name" value="AbiEi_4"/>
    <property type="match status" value="1"/>
</dbReference>
<keyword evidence="3" id="KW-1185">Reference proteome</keyword>
<sequence>MPELSSAHALAAAQHGVISREQAAGCGLSVHQIQRLVRTGRWRRVRVGVYLVRGDPAPALAARVMAAQLVYGPRAVAVGGTAARLWRMQGPLPGPGHEFIHLCAPGVAGAKHEGLRLHGWRVGPDEVTLCGGIRLTTPGRTVRDTVLMTDRYSGISVIDSALQQGLVNAEDLPVPEAANAGRQGARRTRSWWSLADGRAQSTFETRLRLVCHDAGIPPETLQYPVHDGEGGLVGHADLAWPGWGVVAEADGSAPHALPDALFTDRRRQNRILSAPERLVLLRFTWRDLQRPDDIVAMILEARDQRAAMAGAAR</sequence>
<protein>
    <recommendedName>
        <fullName evidence="1">AbiEi antitoxin N-terminal domain-containing protein</fullName>
    </recommendedName>
</protein>
<dbReference type="AlphaFoldDB" id="A0A852U5X8"/>
<organism evidence="2 3">
    <name type="scientific">Spinactinospora alkalitolerans</name>
    <dbReference type="NCBI Taxonomy" id="687207"/>
    <lineage>
        <taxon>Bacteria</taxon>
        <taxon>Bacillati</taxon>
        <taxon>Actinomycetota</taxon>
        <taxon>Actinomycetes</taxon>
        <taxon>Streptosporangiales</taxon>
        <taxon>Nocardiopsidaceae</taxon>
        <taxon>Spinactinospora</taxon>
    </lineage>
</organism>
<reference evidence="2 3" key="1">
    <citation type="submission" date="2020-07" db="EMBL/GenBank/DDBJ databases">
        <title>Sequencing the genomes of 1000 actinobacteria strains.</title>
        <authorList>
            <person name="Klenk H.-P."/>
        </authorList>
    </citation>
    <scope>NUCLEOTIDE SEQUENCE [LARGE SCALE GENOMIC DNA]</scope>
    <source>
        <strain evidence="2 3">CXB654</strain>
    </source>
</reference>
<evidence type="ECO:0000259" key="1">
    <source>
        <dbReference type="Pfam" id="PF13338"/>
    </source>
</evidence>
<dbReference type="RefSeq" id="WP_179645002.1">
    <property type="nucleotide sequence ID" value="NZ_BAAAYY010000031.1"/>
</dbReference>
<dbReference type="EMBL" id="JACCCC010000001">
    <property type="protein sequence ID" value="NYE49320.1"/>
    <property type="molecule type" value="Genomic_DNA"/>
</dbReference>
<comment type="caution">
    <text evidence="2">The sequence shown here is derived from an EMBL/GenBank/DDBJ whole genome shotgun (WGS) entry which is preliminary data.</text>
</comment>
<feature type="domain" description="AbiEi antitoxin N-terminal" evidence="1">
    <location>
        <begin position="10"/>
        <end position="52"/>
    </location>
</feature>
<dbReference type="Proteomes" id="UP000589036">
    <property type="component" value="Unassembled WGS sequence"/>
</dbReference>
<name>A0A852U5X8_9ACTN</name>
<accession>A0A852U5X8</accession>